<dbReference type="Proteomes" id="UP000095008">
    <property type="component" value="Unassembled WGS sequence"/>
</dbReference>
<dbReference type="STRING" id="930.GCA_002079865_01670"/>
<name>A0A1C2J4P3_ACITH</name>
<dbReference type="AlphaFoldDB" id="A0A1C2J4P3"/>
<protein>
    <submittedName>
        <fullName evidence="1">Uncharacterized protein</fullName>
    </submittedName>
</protein>
<sequence length="71" mass="8248">MNAHHPQQRINELQQLRHRLLSRREQRGAATATIDMELNVVRSELQALYALQRDQKPANQRIPVTHGLKMA</sequence>
<proteinExistence type="predicted"/>
<dbReference type="EMBL" id="LWSA01000165">
    <property type="protein sequence ID" value="OCX71540.1"/>
    <property type="molecule type" value="Genomic_DNA"/>
</dbReference>
<comment type="caution">
    <text evidence="1">The sequence shown here is derived from an EMBL/GenBank/DDBJ whole genome shotgun (WGS) entry which is preliminary data.</text>
</comment>
<dbReference type="EMBL" id="LWRY01000290">
    <property type="protein sequence ID" value="OCX67925.1"/>
    <property type="molecule type" value="Genomic_DNA"/>
</dbReference>
<organism evidence="1 4">
    <name type="scientific">Acidithiobacillus thiooxidans</name>
    <name type="common">Thiobacillus thiooxidans</name>
    <dbReference type="NCBI Taxonomy" id="930"/>
    <lineage>
        <taxon>Bacteria</taxon>
        <taxon>Pseudomonadati</taxon>
        <taxon>Pseudomonadota</taxon>
        <taxon>Acidithiobacillia</taxon>
        <taxon>Acidithiobacillales</taxon>
        <taxon>Acidithiobacillaceae</taxon>
        <taxon>Acidithiobacillus</taxon>
    </lineage>
</organism>
<evidence type="ECO:0000313" key="2">
    <source>
        <dbReference type="EMBL" id="OCX71540.1"/>
    </source>
</evidence>
<reference evidence="1 3" key="1">
    <citation type="journal article" date="2016" name="Int. J. Mol. Sci.">
        <title>Comparative genomics of the extreme acidophile Acidithiobacillus thiooxidans reveals intraspecific divergence and niche adaptation.</title>
        <authorList>
            <person name="Zhang X."/>
            <person name="Feng X."/>
            <person name="Tao J."/>
            <person name="Ma L."/>
            <person name="Xiao Y."/>
            <person name="Liang Y."/>
            <person name="Liu X."/>
            <person name="Yin H."/>
        </authorList>
    </citation>
    <scope>NUCLEOTIDE SEQUENCE [LARGE SCALE GENOMIC DNA]</scope>
    <source>
        <strain evidence="2 3">A02</strain>
        <strain evidence="1">DXS-W</strain>
    </source>
</reference>
<dbReference type="Proteomes" id="UP000094893">
    <property type="component" value="Unassembled WGS sequence"/>
</dbReference>
<evidence type="ECO:0000313" key="3">
    <source>
        <dbReference type="Proteomes" id="UP000094893"/>
    </source>
</evidence>
<evidence type="ECO:0000313" key="4">
    <source>
        <dbReference type="Proteomes" id="UP000095008"/>
    </source>
</evidence>
<dbReference type="eggNOG" id="ENOG502ZYII">
    <property type="taxonomic scope" value="Bacteria"/>
</dbReference>
<keyword evidence="4" id="KW-1185">Reference proteome</keyword>
<dbReference type="OrthoDB" id="5297711at2"/>
<accession>A0A1C2J4P3</accession>
<evidence type="ECO:0000313" key="1">
    <source>
        <dbReference type="EMBL" id="OCX67925.1"/>
    </source>
</evidence>
<gene>
    <name evidence="1" type="ORF">A6M23_19460</name>
    <name evidence="2" type="ORF">A6P07_11715</name>
</gene>
<dbReference type="RefSeq" id="WP_024895123.1">
    <property type="nucleotide sequence ID" value="NZ_DAIAWO010000025.1"/>
</dbReference>